<feature type="compositionally biased region" description="Low complexity" evidence="3">
    <location>
        <begin position="240"/>
        <end position="266"/>
    </location>
</feature>
<dbReference type="Pfam" id="PF00100">
    <property type="entry name" value="Zona_pellucida"/>
    <property type="match status" value="1"/>
</dbReference>
<dbReference type="PROSITE" id="PS51034">
    <property type="entry name" value="ZP_2"/>
    <property type="match status" value="1"/>
</dbReference>
<feature type="region of interest" description="Disordered" evidence="3">
    <location>
        <begin position="235"/>
        <end position="268"/>
    </location>
</feature>
<keyword evidence="4" id="KW-0812">Transmembrane</keyword>
<keyword evidence="2" id="KW-1015">Disulfide bond</keyword>
<name>A0A6F9DGW0_9ASCI</name>
<keyword evidence="4" id="KW-0472">Membrane</keyword>
<reference evidence="6" key="1">
    <citation type="submission" date="2020-04" db="EMBL/GenBank/DDBJ databases">
        <authorList>
            <person name="Neveu A P."/>
        </authorList>
    </citation>
    <scope>NUCLEOTIDE SEQUENCE</scope>
    <source>
        <tissue evidence="6">Whole embryo</tissue>
    </source>
</reference>
<dbReference type="AlphaFoldDB" id="A0A6F9DGW0"/>
<dbReference type="Gene3D" id="2.60.40.3210">
    <property type="entry name" value="Zona pellucida, ZP-N domain"/>
    <property type="match status" value="1"/>
</dbReference>
<evidence type="ECO:0000256" key="4">
    <source>
        <dbReference type="SAM" id="Phobius"/>
    </source>
</evidence>
<keyword evidence="1" id="KW-0732">Signal</keyword>
<dbReference type="Pfam" id="PF23344">
    <property type="entry name" value="ZP-N"/>
    <property type="match status" value="1"/>
</dbReference>
<dbReference type="InterPro" id="IPR042235">
    <property type="entry name" value="ZP-C_dom"/>
</dbReference>
<feature type="region of interest" description="Disordered" evidence="3">
    <location>
        <begin position="1"/>
        <end position="125"/>
    </location>
</feature>
<evidence type="ECO:0000256" key="2">
    <source>
        <dbReference type="ARBA" id="ARBA00023157"/>
    </source>
</evidence>
<dbReference type="InterPro" id="IPR001507">
    <property type="entry name" value="ZP_dom"/>
</dbReference>
<dbReference type="InterPro" id="IPR055355">
    <property type="entry name" value="ZP-C"/>
</dbReference>
<feature type="compositionally biased region" description="Polar residues" evidence="3">
    <location>
        <begin position="204"/>
        <end position="221"/>
    </location>
</feature>
<feature type="compositionally biased region" description="Low complexity" evidence="3">
    <location>
        <begin position="36"/>
        <end position="83"/>
    </location>
</feature>
<feature type="compositionally biased region" description="Polar residues" evidence="3">
    <location>
        <begin position="1"/>
        <end position="34"/>
    </location>
</feature>
<accession>A0A6F9DGW0</accession>
<evidence type="ECO:0000256" key="1">
    <source>
        <dbReference type="ARBA" id="ARBA00022729"/>
    </source>
</evidence>
<evidence type="ECO:0000313" key="6">
    <source>
        <dbReference type="EMBL" id="CAB3261818.1"/>
    </source>
</evidence>
<dbReference type="SMART" id="SM00241">
    <property type="entry name" value="ZP"/>
    <property type="match status" value="1"/>
</dbReference>
<feature type="transmembrane region" description="Helical" evidence="4">
    <location>
        <begin position="683"/>
        <end position="706"/>
    </location>
</feature>
<dbReference type="PANTHER" id="PTHR14002">
    <property type="entry name" value="ENDOGLIN/TGF-BETA RECEPTOR TYPE III"/>
    <property type="match status" value="1"/>
</dbReference>
<organism evidence="6">
    <name type="scientific">Phallusia mammillata</name>
    <dbReference type="NCBI Taxonomy" id="59560"/>
    <lineage>
        <taxon>Eukaryota</taxon>
        <taxon>Metazoa</taxon>
        <taxon>Chordata</taxon>
        <taxon>Tunicata</taxon>
        <taxon>Ascidiacea</taxon>
        <taxon>Phlebobranchia</taxon>
        <taxon>Ascidiidae</taxon>
        <taxon>Phallusia</taxon>
    </lineage>
</organism>
<feature type="region of interest" description="Disordered" evidence="3">
    <location>
        <begin position="282"/>
        <end position="333"/>
    </location>
</feature>
<feature type="region of interest" description="Disordered" evidence="3">
    <location>
        <begin position="200"/>
        <end position="221"/>
    </location>
</feature>
<feature type="compositionally biased region" description="Polar residues" evidence="3">
    <location>
        <begin position="84"/>
        <end position="108"/>
    </location>
</feature>
<feature type="compositionally biased region" description="Low complexity" evidence="3">
    <location>
        <begin position="109"/>
        <end position="125"/>
    </location>
</feature>
<gene>
    <name evidence="6" type="primary">LOC100177370</name>
</gene>
<dbReference type="PANTHER" id="PTHR14002:SF20">
    <property type="entry name" value="ZONA PELLUCIDA-LIKE DOMAIN-CONTAINING PROTEIN 1"/>
    <property type="match status" value="1"/>
</dbReference>
<evidence type="ECO:0000259" key="5">
    <source>
        <dbReference type="PROSITE" id="PS51034"/>
    </source>
</evidence>
<keyword evidence="4" id="KW-1133">Transmembrane helix</keyword>
<dbReference type="Gene3D" id="2.60.40.4100">
    <property type="entry name" value="Zona pellucida, ZP-C domain"/>
    <property type="match status" value="1"/>
</dbReference>
<protein>
    <submittedName>
        <fullName evidence="6">Uncharacterized protein LOC100177370</fullName>
    </submittedName>
</protein>
<dbReference type="InterPro" id="IPR055356">
    <property type="entry name" value="ZP-N"/>
</dbReference>
<evidence type="ECO:0000256" key="3">
    <source>
        <dbReference type="SAM" id="MobiDB-lite"/>
    </source>
</evidence>
<feature type="domain" description="ZP" evidence="5">
    <location>
        <begin position="359"/>
        <end position="633"/>
    </location>
</feature>
<sequence length="837" mass="90193">MLSTSAQTTEVVLTSRQFSSPVQVSSTTEQSIVTIPTAASASTPSTTNDKTTMSSTTPRSSSSIEPEPSLASSTTISASKATTFVPSTSKNTFSSPKTTDALTSTPDATTLVPSDTSVPSVTPSTAISTVTASTERVLVTSSAVQTTEENLSPTAGTTTEILSTTQEDKPLVSTTSETGFSTYASTTTNAMEKLSTTDEPAVGVSTTDNNTTFDVPTPTITSTTAQPITLETARTVKSNPGPSMPVTVSSSTHSSTGMSASSATPTDNVGVEITTTLSTSTIGNVTTKVKPNDPEKKDPDGSKVTEPGVTHPTTTEGKDPMISTTPSYNANGTTTNGGSTITIKEKGKTIPIKSGFKTICKPDNITILVDKSVIGEYESKFGPLHLNDYEDPRCRGVEYEDYYRYTIAPDILDCGTEFEVNETHVNFTNVVSNSQRRAQWLKSIGDSNGQVILGNRLARLPMVFVHMNIWCTFPIDVNVSTPFLPQIQIHMLTFNVSGHGQFSALMQLYKTEAFEDPYLRPPTLAIDDNLHVGISLLESRDMSTFLVVRECWATPARDHNHPNRYDIISESCAIPGSLDDSIRILENGMSKRARWQGSVFKFVEFDHVWLHCEIRVCFGDNCQPNCVNSRARRDTRNKEKQESLHILSAGPVVIGKKINATTPQPKASATTNTSGSILEETTVLILVISLSVIIVFCCIVIICVLYRLRRQRRRNKQLAGATNLATAPFDSRGFRRSSIDHLENAVGRSNSSMSTFSSSRCASPQSMSPTISAISPGRYGYDNTNFFSSTTELREAEEVADDFPAPPSELLAAPIGGGQTSTRVTIEGAHEQCSSYL</sequence>
<dbReference type="EMBL" id="LR786517">
    <property type="protein sequence ID" value="CAB3261818.1"/>
    <property type="molecule type" value="mRNA"/>
</dbReference>
<feature type="compositionally biased region" description="Basic and acidic residues" evidence="3">
    <location>
        <begin position="290"/>
        <end position="303"/>
    </location>
</feature>
<proteinExistence type="evidence at transcript level"/>